<sequence length="108" mass="11800">MTDDFGTLAKVLLFWDGAGDTTVGSIPIYLSNVAWNSNYALKTWNSFSKTFSASSDTAATSHTLTIGMNMQASRSPNTCEPSEGENGMGNKYILRIDNNFKVTRMTTN</sequence>
<reference evidence="1" key="1">
    <citation type="submission" date="2020-06" db="EMBL/GenBank/DDBJ databases">
        <authorList>
            <consortium name="Plant Systems Biology data submission"/>
        </authorList>
    </citation>
    <scope>NUCLEOTIDE SEQUENCE</scope>
    <source>
        <strain evidence="1">D6</strain>
    </source>
</reference>
<dbReference type="Proteomes" id="UP001153069">
    <property type="component" value="Unassembled WGS sequence"/>
</dbReference>
<proteinExistence type="predicted"/>
<evidence type="ECO:0000313" key="1">
    <source>
        <dbReference type="EMBL" id="CAB9517015.1"/>
    </source>
</evidence>
<comment type="caution">
    <text evidence="1">The sequence shown here is derived from an EMBL/GenBank/DDBJ whole genome shotgun (WGS) entry which is preliminary data.</text>
</comment>
<keyword evidence="2" id="KW-1185">Reference proteome</keyword>
<evidence type="ECO:0000313" key="2">
    <source>
        <dbReference type="Proteomes" id="UP001153069"/>
    </source>
</evidence>
<accession>A0A9N8HLN4</accession>
<gene>
    <name evidence="1" type="ORF">SEMRO_822_G207481.1</name>
</gene>
<dbReference type="EMBL" id="CAICTM010000821">
    <property type="protein sequence ID" value="CAB9517015.1"/>
    <property type="molecule type" value="Genomic_DNA"/>
</dbReference>
<organism evidence="1 2">
    <name type="scientific">Seminavis robusta</name>
    <dbReference type="NCBI Taxonomy" id="568900"/>
    <lineage>
        <taxon>Eukaryota</taxon>
        <taxon>Sar</taxon>
        <taxon>Stramenopiles</taxon>
        <taxon>Ochrophyta</taxon>
        <taxon>Bacillariophyta</taxon>
        <taxon>Bacillariophyceae</taxon>
        <taxon>Bacillariophycidae</taxon>
        <taxon>Naviculales</taxon>
        <taxon>Naviculaceae</taxon>
        <taxon>Seminavis</taxon>
    </lineage>
</organism>
<dbReference type="AlphaFoldDB" id="A0A9N8HLN4"/>
<protein>
    <submittedName>
        <fullName evidence="1">Uncharacterized protein</fullName>
    </submittedName>
</protein>
<name>A0A9N8HLN4_9STRA</name>